<keyword evidence="4 6" id="KW-1133">Transmembrane helix</keyword>
<feature type="transmembrane region" description="Helical" evidence="6">
    <location>
        <begin position="213"/>
        <end position="237"/>
    </location>
</feature>
<feature type="transmembrane region" description="Helical" evidence="6">
    <location>
        <begin position="117"/>
        <end position="135"/>
    </location>
</feature>
<comment type="subcellular location">
    <subcellularLocation>
        <location evidence="1">Cell membrane</location>
        <topology evidence="1">Multi-pass membrane protein</topology>
    </subcellularLocation>
</comment>
<evidence type="ECO:0000256" key="6">
    <source>
        <dbReference type="SAM" id="Phobius"/>
    </source>
</evidence>
<evidence type="ECO:0000256" key="1">
    <source>
        <dbReference type="ARBA" id="ARBA00004651"/>
    </source>
</evidence>
<gene>
    <name evidence="8" type="ORF">G5V58_11120</name>
</gene>
<dbReference type="Proteomes" id="UP000502996">
    <property type="component" value="Chromosome"/>
</dbReference>
<dbReference type="InterPro" id="IPR050495">
    <property type="entry name" value="ATG22/LtaA_families"/>
</dbReference>
<sequence>MTSTPAPGGGFADLGPLRAQARRREQKAWYFYDWANSAYYTTVLSVLFAPYMITVAGRAAGCGDDADDTCDKTVSVLGLHLAAGSLPFYLTSFATILSAVILPVVGAMVDRSSRKKVHMAFFAWTGSFFAALLFLMRGDQWQLAAFCIVASSVLAGCSLVSYYAILVDISTEEERDHVSSRGWAFGYLGGGLLLLLNLVVVLGHDAIGLGTELAVRISLLSAAVWWAGFTIIPFVWLRNRDPVAPVDATGGLWQRSFGQLWTTLKELRRYPMTLTFLLAYVFYNDGIQTVIYAASTYGSKQLGFGDSVLIATILLIQFVAFGGALYFGRLAARHGAYRAILWGTFAWMVIVVVAMFLPAENVALFLVVGVAIGIVLGGTQALSRSFFSLLIPRGREGEYFALYNAFERGTSWFGVLLFGVVFQVSGSYRPAIVSLIVFFVLGAFFLLRLDPERGIAEAGNEVPRTVRS</sequence>
<feature type="domain" description="Major facilitator superfamily (MFS) profile" evidence="7">
    <location>
        <begin position="272"/>
        <end position="468"/>
    </location>
</feature>
<name>A0A6G6WD07_9ACTN</name>
<proteinExistence type="predicted"/>
<keyword evidence="5 6" id="KW-0472">Membrane</keyword>
<dbReference type="KEGG" id="nano:G5V58_11120"/>
<dbReference type="GO" id="GO:0022857">
    <property type="term" value="F:transmembrane transporter activity"/>
    <property type="evidence" value="ECO:0007669"/>
    <property type="project" value="InterPro"/>
</dbReference>
<evidence type="ECO:0000256" key="3">
    <source>
        <dbReference type="ARBA" id="ARBA00022692"/>
    </source>
</evidence>
<evidence type="ECO:0000256" key="4">
    <source>
        <dbReference type="ARBA" id="ARBA00022989"/>
    </source>
</evidence>
<dbReference type="PANTHER" id="PTHR23519">
    <property type="entry name" value="AUTOPHAGY-RELATED PROTEIN 22"/>
    <property type="match status" value="1"/>
</dbReference>
<keyword evidence="9" id="KW-1185">Reference proteome</keyword>
<dbReference type="InterPro" id="IPR020846">
    <property type="entry name" value="MFS_dom"/>
</dbReference>
<organism evidence="8 9">
    <name type="scientific">Nocardioides anomalus</name>
    <dbReference type="NCBI Taxonomy" id="2712223"/>
    <lineage>
        <taxon>Bacteria</taxon>
        <taxon>Bacillati</taxon>
        <taxon>Actinomycetota</taxon>
        <taxon>Actinomycetes</taxon>
        <taxon>Propionibacteriales</taxon>
        <taxon>Nocardioidaceae</taxon>
        <taxon>Nocardioides</taxon>
    </lineage>
</organism>
<evidence type="ECO:0000313" key="9">
    <source>
        <dbReference type="Proteomes" id="UP000502996"/>
    </source>
</evidence>
<feature type="transmembrane region" description="Helical" evidence="6">
    <location>
        <begin position="185"/>
        <end position="207"/>
    </location>
</feature>
<feature type="transmembrane region" description="Helical" evidence="6">
    <location>
        <begin position="339"/>
        <end position="357"/>
    </location>
</feature>
<dbReference type="RefSeq" id="WP_165232346.1">
    <property type="nucleotide sequence ID" value="NZ_CP049257.1"/>
</dbReference>
<reference evidence="8 9" key="1">
    <citation type="submission" date="2020-02" db="EMBL/GenBank/DDBJ databases">
        <title>Full genome sequence of Nocardioides sp. R-3366.</title>
        <authorList>
            <person name="Im W.-T."/>
        </authorList>
    </citation>
    <scope>NUCLEOTIDE SEQUENCE [LARGE SCALE GENOMIC DNA]</scope>
    <source>
        <strain evidence="8 9">R-3366</strain>
    </source>
</reference>
<dbReference type="SUPFAM" id="SSF103473">
    <property type="entry name" value="MFS general substrate transporter"/>
    <property type="match status" value="1"/>
</dbReference>
<accession>A0A6G6WD07</accession>
<feature type="transmembrane region" description="Helical" evidence="6">
    <location>
        <begin position="30"/>
        <end position="53"/>
    </location>
</feature>
<feature type="transmembrane region" description="Helical" evidence="6">
    <location>
        <begin position="363"/>
        <end position="387"/>
    </location>
</feature>
<dbReference type="EMBL" id="CP049257">
    <property type="protein sequence ID" value="QIG43231.1"/>
    <property type="molecule type" value="Genomic_DNA"/>
</dbReference>
<evidence type="ECO:0000313" key="8">
    <source>
        <dbReference type="EMBL" id="QIG43231.1"/>
    </source>
</evidence>
<feature type="transmembrane region" description="Helical" evidence="6">
    <location>
        <begin position="307"/>
        <end position="327"/>
    </location>
</feature>
<evidence type="ECO:0000256" key="2">
    <source>
        <dbReference type="ARBA" id="ARBA00022448"/>
    </source>
</evidence>
<dbReference type="InterPro" id="IPR024671">
    <property type="entry name" value="Atg22-like"/>
</dbReference>
<feature type="transmembrane region" description="Helical" evidence="6">
    <location>
        <begin position="86"/>
        <end position="105"/>
    </location>
</feature>
<dbReference type="AlphaFoldDB" id="A0A6G6WD07"/>
<protein>
    <submittedName>
        <fullName evidence="8">MFS transporter</fullName>
    </submittedName>
</protein>
<feature type="transmembrane region" description="Helical" evidence="6">
    <location>
        <begin position="399"/>
        <end position="422"/>
    </location>
</feature>
<keyword evidence="2" id="KW-0813">Transport</keyword>
<evidence type="ECO:0000259" key="7">
    <source>
        <dbReference type="PROSITE" id="PS50850"/>
    </source>
</evidence>
<feature type="transmembrane region" description="Helical" evidence="6">
    <location>
        <begin position="428"/>
        <end position="447"/>
    </location>
</feature>
<evidence type="ECO:0000256" key="5">
    <source>
        <dbReference type="ARBA" id="ARBA00023136"/>
    </source>
</evidence>
<dbReference type="PANTHER" id="PTHR23519:SF1">
    <property type="entry name" value="AUTOPHAGY-RELATED PROTEIN 22"/>
    <property type="match status" value="1"/>
</dbReference>
<dbReference type="InterPro" id="IPR036259">
    <property type="entry name" value="MFS_trans_sf"/>
</dbReference>
<dbReference type="Gene3D" id="1.20.1250.20">
    <property type="entry name" value="MFS general substrate transporter like domains"/>
    <property type="match status" value="1"/>
</dbReference>
<dbReference type="PROSITE" id="PS50850">
    <property type="entry name" value="MFS"/>
    <property type="match status" value="1"/>
</dbReference>
<feature type="transmembrane region" description="Helical" evidence="6">
    <location>
        <begin position="141"/>
        <end position="165"/>
    </location>
</feature>
<dbReference type="GO" id="GO:0005886">
    <property type="term" value="C:plasma membrane"/>
    <property type="evidence" value="ECO:0007669"/>
    <property type="project" value="UniProtKB-SubCell"/>
</dbReference>
<keyword evidence="3 6" id="KW-0812">Transmembrane</keyword>
<dbReference type="Pfam" id="PF11700">
    <property type="entry name" value="ATG22"/>
    <property type="match status" value="2"/>
</dbReference>